<dbReference type="SUPFAM" id="SSF52540">
    <property type="entry name" value="P-loop containing nucleoside triphosphate hydrolases"/>
    <property type="match status" value="1"/>
</dbReference>
<dbReference type="EMBL" id="CAJPWZ010001588">
    <property type="protein sequence ID" value="CAG2218160.1"/>
    <property type="molecule type" value="Genomic_DNA"/>
</dbReference>
<accession>A0A8S3SMN2</accession>
<evidence type="ECO:0000313" key="2">
    <source>
        <dbReference type="Proteomes" id="UP000683360"/>
    </source>
</evidence>
<dbReference type="Gene3D" id="3.30.70.1390">
    <property type="entry name" value="ROC domain from the Parkinson's disease-associated leucine-rich repeat kinase 2"/>
    <property type="match status" value="1"/>
</dbReference>
<comment type="caution">
    <text evidence="1">The sequence shown here is derived from an EMBL/GenBank/DDBJ whole genome shotgun (WGS) entry which is preliminary data.</text>
</comment>
<organism evidence="1 2">
    <name type="scientific">Mytilus edulis</name>
    <name type="common">Blue mussel</name>
    <dbReference type="NCBI Taxonomy" id="6550"/>
    <lineage>
        <taxon>Eukaryota</taxon>
        <taxon>Metazoa</taxon>
        <taxon>Spiralia</taxon>
        <taxon>Lophotrochozoa</taxon>
        <taxon>Mollusca</taxon>
        <taxon>Bivalvia</taxon>
        <taxon>Autobranchia</taxon>
        <taxon>Pteriomorphia</taxon>
        <taxon>Mytilida</taxon>
        <taxon>Mytiloidea</taxon>
        <taxon>Mytilidae</taxon>
        <taxon>Mytilinae</taxon>
        <taxon>Mytilus</taxon>
    </lineage>
</organism>
<sequence length="277" mass="31384">MQSEKSEKRYFVRTMIVGKETVGKTCLLRRLLKEDISDVTSTDGVDIVVRRCKINIDDGTWTIGKEIDDDKVGRIKRALIPTAENGDYQQMQEDEIGEINIKNSDKMFTDEIYTTTEAKVSMDQGDDKNESALVIHEYIDTDTNVNFNKNKDTNKTASLEIHEDLANDTKVGLEKNEDANELASLIMPVNLLSSVFSRSNVNTLSNLHALCELWDFAGQKEFYATHQAFLTSCAVYLVVAKMEDDISKQGLSQCFADFQHIEVCFRIIKSNKVTRNN</sequence>
<dbReference type="InterPro" id="IPR027417">
    <property type="entry name" value="P-loop_NTPase"/>
</dbReference>
<dbReference type="AlphaFoldDB" id="A0A8S3SMN2"/>
<reference evidence="1" key="1">
    <citation type="submission" date="2021-03" db="EMBL/GenBank/DDBJ databases">
        <authorList>
            <person name="Bekaert M."/>
        </authorList>
    </citation>
    <scope>NUCLEOTIDE SEQUENCE</scope>
</reference>
<evidence type="ECO:0000313" key="1">
    <source>
        <dbReference type="EMBL" id="CAG2218160.1"/>
    </source>
</evidence>
<proteinExistence type="predicted"/>
<dbReference type="Pfam" id="PF08477">
    <property type="entry name" value="Roc"/>
    <property type="match status" value="1"/>
</dbReference>
<name>A0A8S3SMN2_MYTED</name>
<keyword evidence="2" id="KW-1185">Reference proteome</keyword>
<protein>
    <submittedName>
        <fullName evidence="1">Uncharacterized protein</fullName>
    </submittedName>
</protein>
<gene>
    <name evidence="1" type="ORF">MEDL_31803</name>
</gene>
<dbReference type="OrthoDB" id="6134087at2759"/>
<dbReference type="Proteomes" id="UP000683360">
    <property type="component" value="Unassembled WGS sequence"/>
</dbReference>
<dbReference type="Gene3D" id="3.40.50.300">
    <property type="entry name" value="P-loop containing nucleotide triphosphate hydrolases"/>
    <property type="match status" value="1"/>
</dbReference>